<name>A0A2C5W6S3_PSEPU</name>
<comment type="caution">
    <text evidence="1">The sequence shown here is derived from an EMBL/GenBank/DDBJ whole genome shotgun (WGS) entry which is preliminary data.</text>
</comment>
<evidence type="ECO:0000313" key="2">
    <source>
        <dbReference type="Proteomes" id="UP000222460"/>
    </source>
</evidence>
<dbReference type="Proteomes" id="UP000222460">
    <property type="component" value="Unassembled WGS sequence"/>
</dbReference>
<protein>
    <submittedName>
        <fullName evidence="1">Uncharacterized protein</fullName>
    </submittedName>
</protein>
<accession>A0A2C5W6S3</accession>
<reference evidence="2" key="1">
    <citation type="submission" date="2017-10" db="EMBL/GenBank/DDBJ databases">
        <title>FDA dAtabase for Regulatory Grade micrObial Sequences (FDA-ARGOS): Supporting development and validation of Infectious Disease Dx tests.</title>
        <authorList>
            <person name="Goldberg B."/>
            <person name="Campos J."/>
            <person name="Tallon L."/>
            <person name="Sadzewicz L."/>
            <person name="Ott S."/>
            <person name="Zhao X."/>
            <person name="Nagaraj S."/>
            <person name="Vavikolanu K."/>
            <person name="Aluvathingal J."/>
            <person name="Nadendla S."/>
            <person name="Geyer C."/>
            <person name="Sichtig H."/>
        </authorList>
    </citation>
    <scope>NUCLEOTIDE SEQUENCE [LARGE SCALE GENOMIC DNA]</scope>
    <source>
        <strain evidence="2">FDAARGOS_376</strain>
    </source>
</reference>
<sequence>MPDTNQTVGVGLLTKRPAHSASMLTDLTLSRASPLPQGGRWVKYSGLVAIQGGSGLAHEEAGPFSIIVD</sequence>
<dbReference type="EMBL" id="PDKZ01000002">
    <property type="protein sequence ID" value="PHH40293.1"/>
    <property type="molecule type" value="Genomic_DNA"/>
</dbReference>
<dbReference type="AlphaFoldDB" id="A0A2C5W6S3"/>
<organism evidence="1 2">
    <name type="scientific">Pseudomonas putida</name>
    <name type="common">Arthrobacter siderocapsulatus</name>
    <dbReference type="NCBI Taxonomy" id="303"/>
    <lineage>
        <taxon>Bacteria</taxon>
        <taxon>Pseudomonadati</taxon>
        <taxon>Pseudomonadota</taxon>
        <taxon>Gammaproteobacteria</taxon>
        <taxon>Pseudomonadales</taxon>
        <taxon>Pseudomonadaceae</taxon>
        <taxon>Pseudomonas</taxon>
    </lineage>
</organism>
<gene>
    <name evidence="1" type="ORF">CRX57_08965</name>
</gene>
<proteinExistence type="predicted"/>
<evidence type="ECO:0000313" key="1">
    <source>
        <dbReference type="EMBL" id="PHH40293.1"/>
    </source>
</evidence>